<feature type="region of interest" description="Disordered" evidence="1">
    <location>
        <begin position="284"/>
        <end position="310"/>
    </location>
</feature>
<dbReference type="Proteomes" id="UP000749040">
    <property type="component" value="Unassembled WGS sequence"/>
</dbReference>
<evidence type="ECO:0008006" key="4">
    <source>
        <dbReference type="Google" id="ProtNLM"/>
    </source>
</evidence>
<gene>
    <name evidence="2" type="ORF">ITX44_36595</name>
</gene>
<dbReference type="RefSeq" id="WP_205363575.1">
    <property type="nucleotide sequence ID" value="NZ_JADKYB010000030.1"/>
</dbReference>
<dbReference type="Gene3D" id="3.40.50.300">
    <property type="entry name" value="P-loop containing nucleotide triphosphate hydrolases"/>
    <property type="match status" value="1"/>
</dbReference>
<evidence type="ECO:0000313" key="3">
    <source>
        <dbReference type="Proteomes" id="UP000749040"/>
    </source>
</evidence>
<accession>A0ABS2U310</accession>
<dbReference type="EMBL" id="JADKYB010000030">
    <property type="protein sequence ID" value="MBM9509983.1"/>
    <property type="molecule type" value="Genomic_DNA"/>
</dbReference>
<dbReference type="InterPro" id="IPR027417">
    <property type="entry name" value="P-loop_NTPase"/>
</dbReference>
<keyword evidence="3" id="KW-1185">Reference proteome</keyword>
<protein>
    <recommendedName>
        <fullName evidence="4">Terminase</fullName>
    </recommendedName>
</protein>
<evidence type="ECO:0000313" key="2">
    <source>
        <dbReference type="EMBL" id="MBM9509983.1"/>
    </source>
</evidence>
<name>A0ABS2U310_9ACTN</name>
<comment type="caution">
    <text evidence="2">The sequence shown here is derived from an EMBL/GenBank/DDBJ whole genome shotgun (WGS) entry which is preliminary data.</text>
</comment>
<proteinExistence type="predicted"/>
<organism evidence="2 3">
    <name type="scientific">Actinacidiphila acididurans</name>
    <dbReference type="NCBI Taxonomy" id="2784346"/>
    <lineage>
        <taxon>Bacteria</taxon>
        <taxon>Bacillati</taxon>
        <taxon>Actinomycetota</taxon>
        <taxon>Actinomycetes</taxon>
        <taxon>Kitasatosporales</taxon>
        <taxon>Streptomycetaceae</taxon>
        <taxon>Actinacidiphila</taxon>
    </lineage>
</organism>
<reference evidence="2 3" key="1">
    <citation type="submission" date="2021-01" db="EMBL/GenBank/DDBJ databases">
        <title>Streptomyces acididurans sp. nov., isolated from a peat swamp forest soil.</title>
        <authorList>
            <person name="Chantavorakit T."/>
            <person name="Duangmal K."/>
        </authorList>
    </citation>
    <scope>NUCLEOTIDE SEQUENCE [LARGE SCALE GENOMIC DNA]</scope>
    <source>
        <strain evidence="2 3">KK5PA1</strain>
    </source>
</reference>
<sequence>MDALLLAADRIEEDADRSDRAEEYARDPAAWARQKLGEHLWSKQVAIAESVRDHRLTAVQSCHGVGKSWTASRLTAWWLDTHPPGEARVVTTAPTGDQVKAILWSEINAAFAKAEAIGEPFLGRINETDWKLGKRLIAFGRKPSDYNPHAFQGIHAKYVLVILDEACGINKQFWTAANAIATGEHCRILAIGNPDDPGSQFARVCANTDRWNVIRISAFDTPNFTGEPVPDDLRPMLVGHDYVEDMAAEFGVTSPTYISKVTGEFPHDSEDGVVRLSKLRACSQPRDNDASRDTAGPVELGIDMGAGGDETSIRERRGMTVGREWKFREKDPVKAVARIVEAIRESRAAVVKVDSIGIGWGIVGSLREKRQQGAHEADILGVNVAEASTEPEKYKNLRSQIWWQVGRQLSEGVSWDLSRLEEDDRERLVSQLTAPKYSIDAAGRIVVEPKTETIKRIGRSPDNADALLLAFYAAPGGFDGAMGYLNAYKPQQPA</sequence>
<evidence type="ECO:0000256" key="1">
    <source>
        <dbReference type="SAM" id="MobiDB-lite"/>
    </source>
</evidence>
<dbReference type="Gene3D" id="3.30.420.240">
    <property type="match status" value="1"/>
</dbReference>
<dbReference type="SUPFAM" id="SSF52540">
    <property type="entry name" value="P-loop containing nucleoside triphosphate hydrolases"/>
    <property type="match status" value="1"/>
</dbReference>